<dbReference type="Gene3D" id="2.102.10.10">
    <property type="entry name" value="Rieske [2Fe-2S] iron-sulphur domain"/>
    <property type="match status" value="1"/>
</dbReference>
<evidence type="ECO:0000259" key="6">
    <source>
        <dbReference type="PROSITE" id="PS51296"/>
    </source>
</evidence>
<gene>
    <name evidence="7" type="ORF">C6P46_005933</name>
</gene>
<dbReference type="InterPro" id="IPR009078">
    <property type="entry name" value="Ferritin-like_SF"/>
</dbReference>
<dbReference type="InterPro" id="IPR012347">
    <property type="entry name" value="Ferritin-like"/>
</dbReference>
<dbReference type="SUPFAM" id="SSF50022">
    <property type="entry name" value="ISP domain"/>
    <property type="match status" value="1"/>
</dbReference>
<feature type="compositionally biased region" description="Polar residues" evidence="5">
    <location>
        <begin position="250"/>
        <end position="259"/>
    </location>
</feature>
<dbReference type="GO" id="GO:0046872">
    <property type="term" value="F:metal ion binding"/>
    <property type="evidence" value="ECO:0007669"/>
    <property type="project" value="UniProtKB-KW"/>
</dbReference>
<dbReference type="InterPro" id="IPR007402">
    <property type="entry name" value="DUF455"/>
</dbReference>
<sequence length="491" mass="54345">MRDPRLDSASPWIPIATQAELAASARHVVGLRSWRTGQHQSVLIYRQDPLPSTIEASDDAQQREARWFSIVNECPHLGLPLEGGDIEDLYSDEKEENASPPDPASIIMCPFHNYDWNLKDGSSSTGMKACTFRLEVRDDDQLWLEPPGDPGDDYRVIGVRAVSERFAAPSEETLLAPALSDLSLSSSPPLDADPQTIVAQCRAVLLARTPIHKVALVRRLVSLFRSGTLTRLADSKTDPPHPEEPYRAPSTKTVSSGQTRPLGKGGSVQTRIRMLHALANIELWAIDLAVDHVARLYDWRLGALDGQGSGKRLGWTFVADFLKVAEDEAKHFTLLSERLEALGCKYGDLSVHNGLWESALQTSHSLFSRLAIIALVHEARGLDSNPMQIRRCRAAGDEETARVLEIIHADEITHVAAGHRHFTALCASLEPEPVDPVAQFRLEVSRHFWGHVRGPFNVEDRDRAGIGRDWYENLGGRGTVKKEEAVTEEAS</sequence>
<dbReference type="SUPFAM" id="SSF47240">
    <property type="entry name" value="Ferritin-like"/>
    <property type="match status" value="1"/>
</dbReference>
<feature type="region of interest" description="Disordered" evidence="5">
    <location>
        <begin position="232"/>
        <end position="265"/>
    </location>
</feature>
<organism evidence="7 8">
    <name type="scientific">Rhodotorula mucilaginosa</name>
    <name type="common">Yeast</name>
    <name type="synonym">Rhodotorula rubra</name>
    <dbReference type="NCBI Taxonomy" id="5537"/>
    <lineage>
        <taxon>Eukaryota</taxon>
        <taxon>Fungi</taxon>
        <taxon>Dikarya</taxon>
        <taxon>Basidiomycota</taxon>
        <taxon>Pucciniomycotina</taxon>
        <taxon>Microbotryomycetes</taxon>
        <taxon>Sporidiobolales</taxon>
        <taxon>Sporidiobolaceae</taxon>
        <taxon>Rhodotorula</taxon>
    </lineage>
</organism>
<feature type="domain" description="Rieske" evidence="6">
    <location>
        <begin position="34"/>
        <end position="145"/>
    </location>
</feature>
<dbReference type="GO" id="GO:0051537">
    <property type="term" value="F:2 iron, 2 sulfur cluster binding"/>
    <property type="evidence" value="ECO:0007669"/>
    <property type="project" value="UniProtKB-KW"/>
</dbReference>
<evidence type="ECO:0000256" key="5">
    <source>
        <dbReference type="SAM" id="MobiDB-lite"/>
    </source>
</evidence>
<accession>A0A9P6W6Y1</accession>
<feature type="compositionally biased region" description="Basic and acidic residues" evidence="5">
    <location>
        <begin position="233"/>
        <end position="246"/>
    </location>
</feature>
<dbReference type="OrthoDB" id="426882at2759"/>
<dbReference type="PROSITE" id="PS51296">
    <property type="entry name" value="RIESKE"/>
    <property type="match status" value="1"/>
</dbReference>
<keyword evidence="2" id="KW-0479">Metal-binding</keyword>
<comment type="caution">
    <text evidence="7">The sequence shown here is derived from an EMBL/GenBank/DDBJ whole genome shotgun (WGS) entry which is preliminary data.</text>
</comment>
<evidence type="ECO:0000256" key="2">
    <source>
        <dbReference type="ARBA" id="ARBA00022723"/>
    </source>
</evidence>
<keyword evidence="1" id="KW-0001">2Fe-2S</keyword>
<protein>
    <recommendedName>
        <fullName evidence="6">Rieske domain-containing protein</fullName>
    </recommendedName>
</protein>
<keyword evidence="3" id="KW-0408">Iron</keyword>
<keyword evidence="8" id="KW-1185">Reference proteome</keyword>
<name>A0A9P6W6Y1_RHOMI</name>
<dbReference type="PANTHER" id="PTHR42782">
    <property type="entry name" value="SI:CH73-314G15.3"/>
    <property type="match status" value="1"/>
</dbReference>
<dbReference type="InterPro" id="IPR036922">
    <property type="entry name" value="Rieske_2Fe-2S_sf"/>
</dbReference>
<reference evidence="7 8" key="1">
    <citation type="submission" date="2020-11" db="EMBL/GenBank/DDBJ databases">
        <title>Kefir isolates.</title>
        <authorList>
            <person name="Marcisauskas S."/>
            <person name="Kim Y."/>
            <person name="Blasche S."/>
        </authorList>
    </citation>
    <scope>NUCLEOTIDE SEQUENCE [LARGE SCALE GENOMIC DNA]</scope>
    <source>
        <strain evidence="7 8">KR</strain>
    </source>
</reference>
<proteinExistence type="predicted"/>
<dbReference type="PANTHER" id="PTHR42782:SF2">
    <property type="entry name" value="3-OXOACYL-[ACYL-CARRIER-PROTEIN] SYNTHASE-LIKE PROTEIN"/>
    <property type="match status" value="1"/>
</dbReference>
<dbReference type="AlphaFoldDB" id="A0A9P6W6Y1"/>
<dbReference type="CDD" id="cd00657">
    <property type="entry name" value="Ferritin_like"/>
    <property type="match status" value="1"/>
</dbReference>
<keyword evidence="4" id="KW-0411">Iron-sulfur</keyword>
<dbReference type="Pfam" id="PF04305">
    <property type="entry name" value="DUF455"/>
    <property type="match status" value="1"/>
</dbReference>
<dbReference type="EMBL" id="PUHQ01000007">
    <property type="protein sequence ID" value="KAG0665839.1"/>
    <property type="molecule type" value="Genomic_DNA"/>
</dbReference>
<dbReference type="InterPro" id="IPR017941">
    <property type="entry name" value="Rieske_2Fe-2S"/>
</dbReference>
<evidence type="ECO:0000313" key="8">
    <source>
        <dbReference type="Proteomes" id="UP000777482"/>
    </source>
</evidence>
<evidence type="ECO:0000256" key="3">
    <source>
        <dbReference type="ARBA" id="ARBA00023004"/>
    </source>
</evidence>
<dbReference type="Gene3D" id="1.20.1260.10">
    <property type="match status" value="1"/>
</dbReference>
<evidence type="ECO:0000256" key="1">
    <source>
        <dbReference type="ARBA" id="ARBA00022714"/>
    </source>
</evidence>
<evidence type="ECO:0000313" key="7">
    <source>
        <dbReference type="EMBL" id="KAG0665839.1"/>
    </source>
</evidence>
<dbReference type="Proteomes" id="UP000777482">
    <property type="component" value="Unassembled WGS sequence"/>
</dbReference>
<evidence type="ECO:0000256" key="4">
    <source>
        <dbReference type="ARBA" id="ARBA00023014"/>
    </source>
</evidence>